<dbReference type="EMBL" id="CAWUPB010001160">
    <property type="protein sequence ID" value="CAK7342153.1"/>
    <property type="molecule type" value="Genomic_DNA"/>
</dbReference>
<comment type="caution">
    <text evidence="1">The sequence shown here is derived from an EMBL/GenBank/DDBJ whole genome shotgun (WGS) entry which is preliminary data.</text>
</comment>
<protein>
    <submittedName>
        <fullName evidence="1">Uncharacterized protein</fullName>
    </submittedName>
</protein>
<accession>A0AAV1RY05</accession>
<proteinExistence type="predicted"/>
<evidence type="ECO:0000313" key="2">
    <source>
        <dbReference type="Proteomes" id="UP001314170"/>
    </source>
</evidence>
<sequence length="124" mass="14520">MNDLIKMRIIDRPVDSEFWIVIVKTWERYLHRNNQLKLSIVLLNLKLSSLLDKWERLALESGVKGIDLSVVALGVKEELHLTDIHIDEHVFSELVYSCPSMENLSEICDGQAWQYYWKGSRFVS</sequence>
<reference evidence="1 2" key="1">
    <citation type="submission" date="2024-01" db="EMBL/GenBank/DDBJ databases">
        <authorList>
            <person name="Waweru B."/>
        </authorList>
    </citation>
    <scope>NUCLEOTIDE SEQUENCE [LARGE SCALE GENOMIC DNA]</scope>
</reference>
<evidence type="ECO:0000313" key="1">
    <source>
        <dbReference type="EMBL" id="CAK7342153.1"/>
    </source>
</evidence>
<dbReference type="Proteomes" id="UP001314170">
    <property type="component" value="Unassembled WGS sequence"/>
</dbReference>
<name>A0AAV1RY05_9ROSI</name>
<keyword evidence="2" id="KW-1185">Reference proteome</keyword>
<organism evidence="1 2">
    <name type="scientific">Dovyalis caffra</name>
    <dbReference type="NCBI Taxonomy" id="77055"/>
    <lineage>
        <taxon>Eukaryota</taxon>
        <taxon>Viridiplantae</taxon>
        <taxon>Streptophyta</taxon>
        <taxon>Embryophyta</taxon>
        <taxon>Tracheophyta</taxon>
        <taxon>Spermatophyta</taxon>
        <taxon>Magnoliopsida</taxon>
        <taxon>eudicotyledons</taxon>
        <taxon>Gunneridae</taxon>
        <taxon>Pentapetalae</taxon>
        <taxon>rosids</taxon>
        <taxon>fabids</taxon>
        <taxon>Malpighiales</taxon>
        <taxon>Salicaceae</taxon>
        <taxon>Flacourtieae</taxon>
        <taxon>Dovyalis</taxon>
    </lineage>
</organism>
<dbReference type="AlphaFoldDB" id="A0AAV1RY05"/>
<gene>
    <name evidence="1" type="ORF">DCAF_LOCUS16646</name>
</gene>